<dbReference type="Gene3D" id="1.25.40.10">
    <property type="entry name" value="Tetratricopeptide repeat domain"/>
    <property type="match status" value="1"/>
</dbReference>
<keyword evidence="3" id="KW-1133">Transmembrane helix</keyword>
<evidence type="ECO:0000256" key="3">
    <source>
        <dbReference type="SAM" id="Phobius"/>
    </source>
</evidence>
<gene>
    <name evidence="4" type="ORF">SAMN04487906_2776</name>
</gene>
<keyword evidence="3" id="KW-0472">Membrane</keyword>
<protein>
    <submittedName>
        <fullName evidence="4">Putative negative regulator of RcsB-dependent stress response</fullName>
    </submittedName>
</protein>
<dbReference type="SMART" id="SM00028">
    <property type="entry name" value="TPR"/>
    <property type="match status" value="2"/>
</dbReference>
<dbReference type="SUPFAM" id="SSF48452">
    <property type="entry name" value="TPR-like"/>
    <property type="match status" value="1"/>
</dbReference>
<dbReference type="PROSITE" id="PS50005">
    <property type="entry name" value="TPR"/>
    <property type="match status" value="2"/>
</dbReference>
<evidence type="ECO:0000313" key="5">
    <source>
        <dbReference type="Proteomes" id="UP000183209"/>
    </source>
</evidence>
<keyword evidence="1" id="KW-0802">TPR repeat</keyword>
<dbReference type="Pfam" id="PF13174">
    <property type="entry name" value="TPR_6"/>
    <property type="match status" value="1"/>
</dbReference>
<evidence type="ECO:0000256" key="2">
    <source>
        <dbReference type="SAM" id="MobiDB-lite"/>
    </source>
</evidence>
<keyword evidence="3" id="KW-0812">Transmembrane</keyword>
<reference evidence="4 5" key="1">
    <citation type="submission" date="2016-10" db="EMBL/GenBank/DDBJ databases">
        <authorList>
            <person name="de Groot N.N."/>
        </authorList>
    </citation>
    <scope>NUCLEOTIDE SEQUENCE [LARGE SCALE GENOMIC DNA]</scope>
    <source>
        <strain evidence="4 5">CGMCC 1.6114</strain>
    </source>
</reference>
<accession>A0A1I6V0P7</accession>
<dbReference type="InterPro" id="IPR011990">
    <property type="entry name" value="TPR-like_helical_dom_sf"/>
</dbReference>
<dbReference type="EMBL" id="FPAG01000008">
    <property type="protein sequence ID" value="SFT07280.1"/>
    <property type="molecule type" value="Genomic_DNA"/>
</dbReference>
<dbReference type="OrthoDB" id="9808622at2"/>
<name>A0A1I6V0P7_9FLAO</name>
<evidence type="ECO:0000256" key="1">
    <source>
        <dbReference type="PROSITE-ProRule" id="PRU00339"/>
    </source>
</evidence>
<dbReference type="Pfam" id="PF13432">
    <property type="entry name" value="TPR_16"/>
    <property type="match status" value="1"/>
</dbReference>
<evidence type="ECO:0000313" key="4">
    <source>
        <dbReference type="EMBL" id="SFT07280.1"/>
    </source>
</evidence>
<organism evidence="4 5">
    <name type="scientific">Zhouia amylolytica</name>
    <dbReference type="NCBI Taxonomy" id="376730"/>
    <lineage>
        <taxon>Bacteria</taxon>
        <taxon>Pseudomonadati</taxon>
        <taxon>Bacteroidota</taxon>
        <taxon>Flavobacteriia</taxon>
        <taxon>Flavobacteriales</taxon>
        <taxon>Flavobacteriaceae</taxon>
        <taxon>Zhouia</taxon>
    </lineage>
</organism>
<dbReference type="AlphaFoldDB" id="A0A1I6V0P7"/>
<feature type="repeat" description="TPR" evidence="1">
    <location>
        <begin position="167"/>
        <end position="200"/>
    </location>
</feature>
<dbReference type="Proteomes" id="UP000183209">
    <property type="component" value="Unassembled WGS sequence"/>
</dbReference>
<proteinExistence type="predicted"/>
<dbReference type="RefSeq" id="WP_074979580.1">
    <property type="nucleotide sequence ID" value="NZ_FPAG01000008.1"/>
</dbReference>
<dbReference type="InterPro" id="IPR019734">
    <property type="entry name" value="TPR_rpt"/>
</dbReference>
<feature type="repeat" description="TPR" evidence="1">
    <location>
        <begin position="204"/>
        <end position="237"/>
    </location>
</feature>
<sequence length="254" mass="28339">MATYKRRGYKPKNKEEEAQLEEMESTTAEVFNTLDEGASKTEEWVARNQKYIFGSIVGLVIIALGVLGYQQFIHAPKETEASNEMFFAQQYFDEAVNAIDKDSLFNIALNGANGKYGLLDIIDKYKGTKAANLAEYSSGMAYLNMNKYEEAIAHLQNFKSDDPILGALAKGGIGDAFVQLNQTEDALGYYEKAIAHNANDFTTPRFLFKAGTLALSSGDHKTALKYFKRIKEEYPNSEEGRTIDIFIGKVESVK</sequence>
<feature type="region of interest" description="Disordered" evidence="2">
    <location>
        <begin position="1"/>
        <end position="26"/>
    </location>
</feature>
<feature type="transmembrane region" description="Helical" evidence="3">
    <location>
        <begin position="51"/>
        <end position="69"/>
    </location>
</feature>
<feature type="compositionally biased region" description="Basic residues" evidence="2">
    <location>
        <begin position="1"/>
        <end position="11"/>
    </location>
</feature>